<evidence type="ECO:0000259" key="6">
    <source>
        <dbReference type="Pfam" id="PF25137"/>
    </source>
</evidence>
<sequence>MALYEMRKFVAPEFIFGVGARHRVANYAKNMAAKRVLIVSDKGVIEAGWVKDAVDDLNQVGVASVVFSDITPNPKDYEVMAGAAFYAEHDCDVIIAIGGGSVIDCAKAIGIVHANGRHILGFEGIDQVDLPGPPLICIPTTAGTAADISQFCIIMNSEERYKAAIISKTMVPDVALIDPETTTTLDKYLTACTGMDALTHAIEAYVSTASSPIVEIHALKAISLIWFNLEIAVNHPEYIEARENMLLGTLQAGLAFSNASLGAVHAMAHSLGGYLNLAHGECNALLLDHVLRFNMQAGGKRYYAIAAAMGIDTRGMMIAECTKRVTQQIIALRNRLGIADRLSLVGVNSSDIPELAAHAYNDACLVTNPRMASMADLKVLYGEAM</sequence>
<dbReference type="InterPro" id="IPR039697">
    <property type="entry name" value="Alcohol_dehydrogenase_Fe"/>
</dbReference>
<dbReference type="STRING" id="295068.MAQ5080_01301"/>
<dbReference type="PANTHER" id="PTHR11496:SF102">
    <property type="entry name" value="ALCOHOL DEHYDROGENASE 4"/>
    <property type="match status" value="1"/>
</dbReference>
<evidence type="ECO:0000259" key="5">
    <source>
        <dbReference type="Pfam" id="PF00465"/>
    </source>
</evidence>
<reference evidence="7 8" key="1">
    <citation type="submission" date="2016-06" db="EMBL/GenBank/DDBJ databases">
        <authorList>
            <person name="Kjaerup R.B."/>
            <person name="Dalgaard T.S."/>
            <person name="Juul-Madsen H.R."/>
        </authorList>
    </citation>
    <scope>NUCLEOTIDE SEQUENCE [LARGE SCALE GENOMIC DNA]</scope>
    <source>
        <strain evidence="7 8">CECT 5080</strain>
    </source>
</reference>
<proteinExistence type="inferred from homology"/>
<dbReference type="InterPro" id="IPR001670">
    <property type="entry name" value="ADH_Fe/GldA"/>
</dbReference>
<dbReference type="Gene3D" id="3.40.50.1970">
    <property type="match status" value="1"/>
</dbReference>
<dbReference type="Proteomes" id="UP000092627">
    <property type="component" value="Unassembled WGS sequence"/>
</dbReference>
<dbReference type="Pfam" id="PF25137">
    <property type="entry name" value="ADH_Fe_C"/>
    <property type="match status" value="1"/>
</dbReference>
<feature type="domain" description="Fe-containing alcohol dehydrogenase-like C-terminal" evidence="6">
    <location>
        <begin position="190"/>
        <end position="384"/>
    </location>
</feature>
<comment type="cofactor">
    <cofactor evidence="1">
        <name>Fe cation</name>
        <dbReference type="ChEBI" id="CHEBI:24875"/>
    </cofactor>
</comment>
<dbReference type="FunFam" id="1.20.1090.10:FF:000001">
    <property type="entry name" value="Aldehyde-alcohol dehydrogenase"/>
    <property type="match status" value="1"/>
</dbReference>
<dbReference type="AlphaFoldDB" id="A0A1A8TBZ1"/>
<dbReference type="GO" id="GO:0004022">
    <property type="term" value="F:alcohol dehydrogenase (NAD+) activity"/>
    <property type="evidence" value="ECO:0007669"/>
    <property type="project" value="UniProtKB-EC"/>
</dbReference>
<protein>
    <submittedName>
        <fullName evidence="7">Alcohol dehydrogenase 2</fullName>
        <ecNumber evidence="7">1.1.1.1</ecNumber>
    </submittedName>
</protein>
<dbReference type="InterPro" id="IPR056798">
    <property type="entry name" value="ADH_Fe_C"/>
</dbReference>
<dbReference type="OrthoDB" id="9815791at2"/>
<dbReference type="GO" id="GO:0046872">
    <property type="term" value="F:metal ion binding"/>
    <property type="evidence" value="ECO:0007669"/>
    <property type="project" value="InterPro"/>
</dbReference>
<evidence type="ECO:0000256" key="1">
    <source>
        <dbReference type="ARBA" id="ARBA00001962"/>
    </source>
</evidence>
<keyword evidence="3 7" id="KW-0560">Oxidoreductase</keyword>
<dbReference type="EC" id="1.1.1.1" evidence="7"/>
<dbReference type="CDD" id="cd17814">
    <property type="entry name" value="Fe-ADH-like"/>
    <property type="match status" value="1"/>
</dbReference>
<dbReference type="SUPFAM" id="SSF56796">
    <property type="entry name" value="Dehydroquinate synthase-like"/>
    <property type="match status" value="1"/>
</dbReference>
<dbReference type="Pfam" id="PF00465">
    <property type="entry name" value="Fe-ADH"/>
    <property type="match status" value="1"/>
</dbReference>
<comment type="similarity">
    <text evidence="2">Belongs to the iron-containing alcohol dehydrogenase family.</text>
</comment>
<dbReference type="Gene3D" id="1.20.1090.10">
    <property type="entry name" value="Dehydroquinate synthase-like - alpha domain"/>
    <property type="match status" value="1"/>
</dbReference>
<keyword evidence="8" id="KW-1185">Reference proteome</keyword>
<dbReference type="PROSITE" id="PS00060">
    <property type="entry name" value="ADH_IRON_2"/>
    <property type="match status" value="1"/>
</dbReference>
<gene>
    <name evidence="7" type="primary">adhB_1</name>
    <name evidence="7" type="ORF">MAQ5080_01301</name>
</gene>
<name>A0A1A8TBZ1_9GAMM</name>
<dbReference type="InterPro" id="IPR018211">
    <property type="entry name" value="ADH_Fe_CS"/>
</dbReference>
<dbReference type="RefSeq" id="WP_067207844.1">
    <property type="nucleotide sequence ID" value="NZ_FLOC01000006.1"/>
</dbReference>
<evidence type="ECO:0000256" key="2">
    <source>
        <dbReference type="ARBA" id="ARBA00007358"/>
    </source>
</evidence>
<dbReference type="EMBL" id="FLOC01000006">
    <property type="protein sequence ID" value="SBS29131.1"/>
    <property type="molecule type" value="Genomic_DNA"/>
</dbReference>
<keyword evidence="4" id="KW-0520">NAD</keyword>
<evidence type="ECO:0000256" key="3">
    <source>
        <dbReference type="ARBA" id="ARBA00023002"/>
    </source>
</evidence>
<evidence type="ECO:0000313" key="8">
    <source>
        <dbReference type="Proteomes" id="UP000092627"/>
    </source>
</evidence>
<dbReference type="PANTHER" id="PTHR11496">
    <property type="entry name" value="ALCOHOL DEHYDROGENASE"/>
    <property type="match status" value="1"/>
</dbReference>
<dbReference type="FunFam" id="3.40.50.1970:FF:000003">
    <property type="entry name" value="Alcohol dehydrogenase, iron-containing"/>
    <property type="match status" value="1"/>
</dbReference>
<dbReference type="NCBIfam" id="NF041833">
    <property type="entry name" value="Fe_ADH_ErcA"/>
    <property type="match status" value="1"/>
</dbReference>
<evidence type="ECO:0000256" key="4">
    <source>
        <dbReference type="ARBA" id="ARBA00023027"/>
    </source>
</evidence>
<organism evidence="7 8">
    <name type="scientific">Marinomonas aquimarina</name>
    <dbReference type="NCBI Taxonomy" id="295068"/>
    <lineage>
        <taxon>Bacteria</taxon>
        <taxon>Pseudomonadati</taxon>
        <taxon>Pseudomonadota</taxon>
        <taxon>Gammaproteobacteria</taxon>
        <taxon>Oceanospirillales</taxon>
        <taxon>Oceanospirillaceae</taxon>
        <taxon>Marinomonas</taxon>
    </lineage>
</organism>
<accession>A0A1A8TBZ1</accession>
<feature type="domain" description="Alcohol dehydrogenase iron-type/glycerol dehydrogenase GldA" evidence="5">
    <location>
        <begin position="13"/>
        <end position="179"/>
    </location>
</feature>
<evidence type="ECO:0000313" key="7">
    <source>
        <dbReference type="EMBL" id="SBS29131.1"/>
    </source>
</evidence>